<dbReference type="AlphaFoldDB" id="A0A2D2DNV5"/>
<dbReference type="PANTHER" id="PTHR33446">
    <property type="entry name" value="PROTEIN TONB-RELATED"/>
    <property type="match status" value="1"/>
</dbReference>
<feature type="domain" description="TonB C-terminal" evidence="11">
    <location>
        <begin position="52"/>
        <end position="141"/>
    </location>
</feature>
<keyword evidence="8" id="KW-1133">Transmembrane helix</keyword>
<dbReference type="InterPro" id="IPR051045">
    <property type="entry name" value="TonB-dependent_transducer"/>
</dbReference>
<proteinExistence type="inferred from homology"/>
<evidence type="ECO:0000256" key="7">
    <source>
        <dbReference type="ARBA" id="ARBA00022927"/>
    </source>
</evidence>
<dbReference type="SUPFAM" id="SSF74653">
    <property type="entry name" value="TolA/TonB C-terminal domain"/>
    <property type="match status" value="1"/>
</dbReference>
<evidence type="ECO:0000256" key="9">
    <source>
        <dbReference type="ARBA" id="ARBA00023136"/>
    </source>
</evidence>
<keyword evidence="7" id="KW-0653">Protein transport</keyword>
<keyword evidence="4" id="KW-1003">Cell membrane</keyword>
<reference evidence="12" key="1">
    <citation type="submission" date="2017-10" db="EMBL/GenBank/DDBJ databases">
        <title>Massilia psychrophilum sp. nov., a novel purple-pigmented bacterium isolated from Tianshan glacier, Xinjiang Municipality, China.</title>
        <authorList>
            <person name="Wang H."/>
        </authorList>
    </citation>
    <scope>NUCLEOTIDE SEQUENCE [LARGE SCALE GENOMIC DNA]</scope>
    <source>
        <strain evidence="12">B2</strain>
    </source>
</reference>
<evidence type="ECO:0000256" key="5">
    <source>
        <dbReference type="ARBA" id="ARBA00022519"/>
    </source>
</evidence>
<comment type="subcellular location">
    <subcellularLocation>
        <location evidence="1">Cell inner membrane</location>
        <topology evidence="1">Single-pass membrane protein</topology>
        <orientation evidence="1">Periplasmic side</orientation>
    </subcellularLocation>
</comment>
<keyword evidence="13" id="KW-1185">Reference proteome</keyword>
<dbReference type="GO" id="GO:0015031">
    <property type="term" value="P:protein transport"/>
    <property type="evidence" value="ECO:0007669"/>
    <property type="project" value="UniProtKB-KW"/>
</dbReference>
<dbReference type="Pfam" id="PF03544">
    <property type="entry name" value="TonB_C"/>
    <property type="match status" value="1"/>
</dbReference>
<evidence type="ECO:0000256" key="2">
    <source>
        <dbReference type="ARBA" id="ARBA00006555"/>
    </source>
</evidence>
<keyword evidence="10" id="KW-0732">Signal</keyword>
<sequence length="141" mass="14432">MAHDANQGDCMTPSPTSTPVISARLTRCLALFALAAGCVAGAAHATPAKGEKAHAVADLTSCTKPVYPAEARAAKHAGTVKLAYLIGASGDVVDSKVKKSSGHVALDDAARNAIKLCKFTAASAKGKPVESWAGIDYVWKL</sequence>
<dbReference type="PANTHER" id="PTHR33446:SF2">
    <property type="entry name" value="PROTEIN TONB"/>
    <property type="match status" value="1"/>
</dbReference>
<accession>A0A2D2DNV5</accession>
<evidence type="ECO:0000256" key="10">
    <source>
        <dbReference type="SAM" id="SignalP"/>
    </source>
</evidence>
<comment type="similarity">
    <text evidence="2">Belongs to the TonB family.</text>
</comment>
<feature type="chain" id="PRO_5013776805" description="TonB C-terminal domain-containing protein" evidence="10">
    <location>
        <begin position="46"/>
        <end position="141"/>
    </location>
</feature>
<gene>
    <name evidence="12" type="ORF">CR152_20710</name>
</gene>
<dbReference type="NCBIfam" id="TIGR01352">
    <property type="entry name" value="tonB_Cterm"/>
    <property type="match status" value="1"/>
</dbReference>
<protein>
    <recommendedName>
        <fullName evidence="11">TonB C-terminal domain-containing protein</fullName>
    </recommendedName>
</protein>
<evidence type="ECO:0000259" key="11">
    <source>
        <dbReference type="PROSITE" id="PS52015"/>
    </source>
</evidence>
<dbReference type="Gene3D" id="3.30.1150.10">
    <property type="match status" value="1"/>
</dbReference>
<organism evidence="12 13">
    <name type="scientific">Massilia violaceinigra</name>
    <dbReference type="NCBI Taxonomy" id="2045208"/>
    <lineage>
        <taxon>Bacteria</taxon>
        <taxon>Pseudomonadati</taxon>
        <taxon>Pseudomonadota</taxon>
        <taxon>Betaproteobacteria</taxon>
        <taxon>Burkholderiales</taxon>
        <taxon>Oxalobacteraceae</taxon>
        <taxon>Telluria group</taxon>
        <taxon>Massilia</taxon>
    </lineage>
</organism>
<keyword evidence="3" id="KW-0813">Transport</keyword>
<keyword evidence="9" id="KW-0472">Membrane</keyword>
<dbReference type="GO" id="GO:0005886">
    <property type="term" value="C:plasma membrane"/>
    <property type="evidence" value="ECO:0007669"/>
    <property type="project" value="UniProtKB-SubCell"/>
</dbReference>
<evidence type="ECO:0000313" key="13">
    <source>
        <dbReference type="Proteomes" id="UP000229897"/>
    </source>
</evidence>
<keyword evidence="6" id="KW-0812">Transmembrane</keyword>
<evidence type="ECO:0000313" key="12">
    <source>
        <dbReference type="EMBL" id="ATQ76664.1"/>
    </source>
</evidence>
<name>A0A2D2DNV5_9BURK</name>
<dbReference type="EMBL" id="CP024608">
    <property type="protein sequence ID" value="ATQ76664.1"/>
    <property type="molecule type" value="Genomic_DNA"/>
</dbReference>
<evidence type="ECO:0000256" key="8">
    <source>
        <dbReference type="ARBA" id="ARBA00022989"/>
    </source>
</evidence>
<dbReference type="Proteomes" id="UP000229897">
    <property type="component" value="Chromosome"/>
</dbReference>
<evidence type="ECO:0000256" key="6">
    <source>
        <dbReference type="ARBA" id="ARBA00022692"/>
    </source>
</evidence>
<evidence type="ECO:0000256" key="4">
    <source>
        <dbReference type="ARBA" id="ARBA00022475"/>
    </source>
</evidence>
<keyword evidence="5" id="KW-0997">Cell inner membrane</keyword>
<dbReference type="InterPro" id="IPR006260">
    <property type="entry name" value="TonB/TolA_C"/>
</dbReference>
<evidence type="ECO:0000256" key="1">
    <source>
        <dbReference type="ARBA" id="ARBA00004383"/>
    </source>
</evidence>
<dbReference type="PROSITE" id="PS52015">
    <property type="entry name" value="TONB_CTD"/>
    <property type="match status" value="1"/>
</dbReference>
<dbReference type="KEGG" id="mass:CR152_20710"/>
<dbReference type="GO" id="GO:0055085">
    <property type="term" value="P:transmembrane transport"/>
    <property type="evidence" value="ECO:0007669"/>
    <property type="project" value="InterPro"/>
</dbReference>
<feature type="signal peptide" evidence="10">
    <location>
        <begin position="1"/>
        <end position="45"/>
    </location>
</feature>
<dbReference type="InterPro" id="IPR037682">
    <property type="entry name" value="TonB_C"/>
</dbReference>
<evidence type="ECO:0000256" key="3">
    <source>
        <dbReference type="ARBA" id="ARBA00022448"/>
    </source>
</evidence>